<dbReference type="InterPro" id="IPR036397">
    <property type="entry name" value="RNaseH_sf"/>
</dbReference>
<organism evidence="3 4">
    <name type="scientific">Streptococcus gallolyticus</name>
    <dbReference type="NCBI Taxonomy" id="315405"/>
    <lineage>
        <taxon>Bacteria</taxon>
        <taxon>Bacillati</taxon>
        <taxon>Bacillota</taxon>
        <taxon>Bacilli</taxon>
        <taxon>Lactobacillales</taxon>
        <taxon>Streptococcaceae</taxon>
        <taxon>Streptococcus</taxon>
    </lineage>
</organism>
<evidence type="ECO:0000313" key="4">
    <source>
        <dbReference type="Proteomes" id="UP000071927"/>
    </source>
</evidence>
<dbReference type="AlphaFoldDB" id="A0A139QL92"/>
<gene>
    <name evidence="3" type="ORF">SGADD03_02175</name>
</gene>
<protein>
    <recommendedName>
        <fullName evidence="2">Integrase catalytic domain-containing protein</fullName>
    </recommendedName>
</protein>
<dbReference type="RefSeq" id="WP_061460432.1">
    <property type="nucleotide sequence ID" value="NZ_KQ970588.1"/>
</dbReference>
<dbReference type="SUPFAM" id="SSF53098">
    <property type="entry name" value="Ribonuclease H-like"/>
    <property type="match status" value="1"/>
</dbReference>
<evidence type="ECO:0000256" key="1">
    <source>
        <dbReference type="SAM" id="MobiDB-lite"/>
    </source>
</evidence>
<reference evidence="3 4" key="1">
    <citation type="submission" date="2016-01" db="EMBL/GenBank/DDBJ databases">
        <title>Highly variable Streptococcus oralis are common among viridans streptococci isolated from primates.</title>
        <authorList>
            <person name="Denapaite D."/>
            <person name="Rieger M."/>
            <person name="Koendgen S."/>
            <person name="Brueckner R."/>
            <person name="Ochigava I."/>
            <person name="Kappeler P."/>
            <person name="Maetz-Rensing K."/>
            <person name="Leendertz F."/>
            <person name="Hakenbeck R."/>
        </authorList>
    </citation>
    <scope>NUCLEOTIDE SEQUENCE [LARGE SCALE GENOMIC DNA]</scope>
    <source>
        <strain evidence="3 4">DD03</strain>
    </source>
</reference>
<dbReference type="EMBL" id="LQXV01000455">
    <property type="protein sequence ID" value="KXU03151.1"/>
    <property type="molecule type" value="Genomic_DNA"/>
</dbReference>
<evidence type="ECO:0000313" key="3">
    <source>
        <dbReference type="EMBL" id="KXU03151.1"/>
    </source>
</evidence>
<evidence type="ECO:0000259" key="2">
    <source>
        <dbReference type="PROSITE" id="PS50994"/>
    </source>
</evidence>
<sequence>MRDKLKEMDIPKEYLDVKLWEPVETSNLSDKELNDFLRKKEAIDLYFMTNIPIKEICESCNLSTRALYILVERCLTLKSSGNIYGYSAILPYARIKSSHRKFNTFIVQHNELHELMLKKFKTYQVKHTSNFKSIHRSFLRWCYQNDIKENEYPFTLSDKGYRSLLRYYNDWLKNQDFIKEGRVTKIAFEKLPQTSLTPLTEVEIDGHRIDAYFITEFQTPSGTWREAVIERPWILCTIDRSTRCILGFELVLKSEYDSMDLLSCIEKSIIPTDDEDLSKDKEFDINFLPNQLFPDIEYALFDELYLDNAKAHLADSVLNTLVKKLGVKVCFGKVAEPTRRAIIERFFKTLEERSFHELPSTTGTSPIDPRRHFPEKQAKRYRISVDDLKRITFSAIAEYNNTSHSSLYGNSPLEDFRQKINNRLYTYLPVSLRDGSDFHIIKDSRTVVANNKINYLHINFAGAKYTSSKLTNDKAMLREKLLLQINFKDIRVIKAFYASGEYYDDLFVEKKWRGRKHNLKERKLINKLSREGQFSQLNQLNILETYDNYLFNKTVVDKKTGSKIAELQNRQDNFLDDDPSIKSSIDTNNTTPSDNKQDDELKTHRRLRTKPIEIKGLNL</sequence>
<feature type="region of interest" description="Disordered" evidence="1">
    <location>
        <begin position="573"/>
        <end position="607"/>
    </location>
</feature>
<proteinExistence type="predicted"/>
<feature type="domain" description="Integrase catalytic" evidence="2">
    <location>
        <begin position="194"/>
        <end position="420"/>
    </location>
</feature>
<dbReference type="GO" id="GO:0015074">
    <property type="term" value="P:DNA integration"/>
    <property type="evidence" value="ECO:0007669"/>
    <property type="project" value="InterPro"/>
</dbReference>
<name>A0A139QL92_9STRE</name>
<comment type="caution">
    <text evidence="3">The sequence shown here is derived from an EMBL/GenBank/DDBJ whole genome shotgun (WGS) entry which is preliminary data.</text>
</comment>
<dbReference type="InterPro" id="IPR012337">
    <property type="entry name" value="RNaseH-like_sf"/>
</dbReference>
<dbReference type="PATRIC" id="fig|315405.12.peg.2612"/>
<feature type="compositionally biased region" description="Polar residues" evidence="1">
    <location>
        <begin position="581"/>
        <end position="594"/>
    </location>
</feature>
<dbReference type="PROSITE" id="PS50994">
    <property type="entry name" value="INTEGRASE"/>
    <property type="match status" value="1"/>
</dbReference>
<dbReference type="Gene3D" id="3.30.420.10">
    <property type="entry name" value="Ribonuclease H-like superfamily/Ribonuclease H"/>
    <property type="match status" value="1"/>
</dbReference>
<dbReference type="Proteomes" id="UP000071927">
    <property type="component" value="Unassembled WGS sequence"/>
</dbReference>
<accession>A0A139QL92</accession>
<dbReference type="GO" id="GO:0003676">
    <property type="term" value="F:nucleic acid binding"/>
    <property type="evidence" value="ECO:0007669"/>
    <property type="project" value="InterPro"/>
</dbReference>
<dbReference type="InterPro" id="IPR001584">
    <property type="entry name" value="Integrase_cat-core"/>
</dbReference>